<keyword evidence="1" id="KW-1185">Reference proteome</keyword>
<dbReference type="WBParaSite" id="L893_g13397.t1">
    <property type="protein sequence ID" value="L893_g13397.t1"/>
    <property type="gene ID" value="L893_g13397"/>
</dbReference>
<reference evidence="2" key="1">
    <citation type="submission" date="2016-11" db="UniProtKB">
        <authorList>
            <consortium name="WormBaseParasite"/>
        </authorList>
    </citation>
    <scope>IDENTIFICATION</scope>
</reference>
<organism evidence="1 2">
    <name type="scientific">Steinernema glaseri</name>
    <dbReference type="NCBI Taxonomy" id="37863"/>
    <lineage>
        <taxon>Eukaryota</taxon>
        <taxon>Metazoa</taxon>
        <taxon>Ecdysozoa</taxon>
        <taxon>Nematoda</taxon>
        <taxon>Chromadorea</taxon>
        <taxon>Rhabditida</taxon>
        <taxon>Tylenchina</taxon>
        <taxon>Panagrolaimomorpha</taxon>
        <taxon>Strongyloidoidea</taxon>
        <taxon>Steinernematidae</taxon>
        <taxon>Steinernema</taxon>
    </lineage>
</organism>
<sequence>MLPSTGRRTSRALQATDESGVIAREVVEANRRCTTETDGDRTPSDLRRATIEAVEMSGNAIDVLSRQAARMEEGEDIRPAFGRKVAASPHRIATASPRLAATDGEEAVPARTKGIVGIGSAHGATLHRAPPRLLRVDLCRLWWPPTPSVLWSG</sequence>
<name>A0A1I7Y721_9BILA</name>
<dbReference type="Proteomes" id="UP000095287">
    <property type="component" value="Unplaced"/>
</dbReference>
<protein>
    <submittedName>
        <fullName evidence="2">Vinculin</fullName>
    </submittedName>
</protein>
<evidence type="ECO:0000313" key="2">
    <source>
        <dbReference type="WBParaSite" id="L893_g13397.t1"/>
    </source>
</evidence>
<accession>A0A1I7Y721</accession>
<proteinExistence type="predicted"/>
<evidence type="ECO:0000313" key="1">
    <source>
        <dbReference type="Proteomes" id="UP000095287"/>
    </source>
</evidence>
<dbReference type="AlphaFoldDB" id="A0A1I7Y721"/>